<feature type="non-terminal residue" evidence="1">
    <location>
        <position position="51"/>
    </location>
</feature>
<sequence>VPSPACLATDFSQLHMESLYLSILEETNANFGWARPKPALVSKRLVIYSDP</sequence>
<protein>
    <submittedName>
        <fullName evidence="1">Uncharacterized protein</fullName>
    </submittedName>
</protein>
<feature type="non-terminal residue" evidence="1">
    <location>
        <position position="1"/>
    </location>
</feature>
<proteinExistence type="predicted"/>
<comment type="caution">
    <text evidence="1">The sequence shown here is derived from an EMBL/GenBank/DDBJ whole genome shotgun (WGS) entry which is preliminary data.</text>
</comment>
<name>A0AAN8WML7_HALRR</name>
<evidence type="ECO:0000313" key="2">
    <source>
        <dbReference type="Proteomes" id="UP001381693"/>
    </source>
</evidence>
<dbReference type="Proteomes" id="UP001381693">
    <property type="component" value="Unassembled WGS sequence"/>
</dbReference>
<dbReference type="EMBL" id="JAXCGZ010017091">
    <property type="protein sequence ID" value="KAK7068892.1"/>
    <property type="molecule type" value="Genomic_DNA"/>
</dbReference>
<keyword evidence="2" id="KW-1185">Reference proteome</keyword>
<organism evidence="1 2">
    <name type="scientific">Halocaridina rubra</name>
    <name type="common">Hawaiian red shrimp</name>
    <dbReference type="NCBI Taxonomy" id="373956"/>
    <lineage>
        <taxon>Eukaryota</taxon>
        <taxon>Metazoa</taxon>
        <taxon>Ecdysozoa</taxon>
        <taxon>Arthropoda</taxon>
        <taxon>Crustacea</taxon>
        <taxon>Multicrustacea</taxon>
        <taxon>Malacostraca</taxon>
        <taxon>Eumalacostraca</taxon>
        <taxon>Eucarida</taxon>
        <taxon>Decapoda</taxon>
        <taxon>Pleocyemata</taxon>
        <taxon>Caridea</taxon>
        <taxon>Atyoidea</taxon>
        <taxon>Atyidae</taxon>
        <taxon>Halocaridina</taxon>
    </lineage>
</organism>
<reference evidence="1 2" key="1">
    <citation type="submission" date="2023-11" db="EMBL/GenBank/DDBJ databases">
        <title>Halocaridina rubra genome assembly.</title>
        <authorList>
            <person name="Smith C."/>
        </authorList>
    </citation>
    <scope>NUCLEOTIDE SEQUENCE [LARGE SCALE GENOMIC DNA]</scope>
    <source>
        <strain evidence="1">EP-1</strain>
        <tissue evidence="1">Whole</tissue>
    </source>
</reference>
<evidence type="ECO:0000313" key="1">
    <source>
        <dbReference type="EMBL" id="KAK7068892.1"/>
    </source>
</evidence>
<accession>A0AAN8WML7</accession>
<gene>
    <name evidence="1" type="ORF">SK128_026555</name>
</gene>
<dbReference type="AlphaFoldDB" id="A0AAN8WML7"/>